<keyword evidence="3" id="KW-0378">Hydrolase</keyword>
<dbReference type="InterPro" id="IPR000994">
    <property type="entry name" value="Pept_M24"/>
</dbReference>
<feature type="domain" description="Creatinase N-terminal" evidence="2">
    <location>
        <begin position="27"/>
        <end position="170"/>
    </location>
</feature>
<sequence length="398" mass="44473">MSEKSVNLLTHPLPPAPKVPAAELDTRLERIRHEMERDGLDIIVLSDQKNIEYFTDYHTLGWMYKARPVFVIVTANELQLVASIIETKGVGLEHRNFTTQFYNGYLVEGVVLIAEIIRKSFTGLTPRIAIDYGQDFFGRGSLELVDALRDLSAGGKVQSAGPALWRVRMIKSRFEADLKRTAFAIVNEAFDAAIAQAYIGMPEYELCQLVQAQVFLNGAETADQIAMLFSKGDFAYGRPAGTRRLEAGHYVWTDFRATYGGYPADRNRIARAGEPARWERDAYTAVRSLTHELCRTVHAGMTCADVFRKFESRWSELQLGDIYAGVTRIGHGGGLDVTEPPSLSATDHQMIHPGMILHIEPKLEKDGAVFQFEEVIYVGDKDVEFLSALSPETLPVIL</sequence>
<dbReference type="InterPro" id="IPR036005">
    <property type="entry name" value="Creatinase/aminopeptidase-like"/>
</dbReference>
<name>A0A1H7EEA4_9BURK</name>
<dbReference type="CDD" id="cd01066">
    <property type="entry name" value="APP_MetAP"/>
    <property type="match status" value="1"/>
</dbReference>
<dbReference type="InterPro" id="IPR050659">
    <property type="entry name" value="Peptidase_M24B"/>
</dbReference>
<dbReference type="InterPro" id="IPR029149">
    <property type="entry name" value="Creatin/AminoP/Spt16_N"/>
</dbReference>
<dbReference type="EMBL" id="FNYE01000057">
    <property type="protein sequence ID" value="SEK12283.1"/>
    <property type="molecule type" value="Genomic_DNA"/>
</dbReference>
<evidence type="ECO:0000259" key="1">
    <source>
        <dbReference type="Pfam" id="PF00557"/>
    </source>
</evidence>
<dbReference type="RefSeq" id="WP_281248593.1">
    <property type="nucleotide sequence ID" value="NZ_FNYE01000057.1"/>
</dbReference>
<dbReference type="GO" id="GO:0004177">
    <property type="term" value="F:aminopeptidase activity"/>
    <property type="evidence" value="ECO:0007669"/>
    <property type="project" value="UniProtKB-KW"/>
</dbReference>
<gene>
    <name evidence="3" type="ORF">SAMN05192539_10573</name>
</gene>
<keyword evidence="3" id="KW-0031">Aminopeptidase</keyword>
<dbReference type="Pfam" id="PF01321">
    <property type="entry name" value="Creatinase_N"/>
    <property type="match status" value="1"/>
</dbReference>
<dbReference type="Gene3D" id="3.40.350.10">
    <property type="entry name" value="Creatinase/prolidase N-terminal domain"/>
    <property type="match status" value="1"/>
</dbReference>
<dbReference type="PANTHER" id="PTHR46112">
    <property type="entry name" value="AMINOPEPTIDASE"/>
    <property type="match status" value="1"/>
</dbReference>
<reference evidence="4" key="1">
    <citation type="submission" date="2016-10" db="EMBL/GenBank/DDBJ databases">
        <authorList>
            <person name="Varghese N."/>
            <person name="Submissions S."/>
        </authorList>
    </citation>
    <scope>NUCLEOTIDE SEQUENCE [LARGE SCALE GENOMIC DNA]</scope>
    <source>
        <strain evidence="4">LMG 26031</strain>
    </source>
</reference>
<dbReference type="PANTHER" id="PTHR46112:SF2">
    <property type="entry name" value="XAA-PRO AMINOPEPTIDASE P-RELATED"/>
    <property type="match status" value="1"/>
</dbReference>
<dbReference type="AlphaFoldDB" id="A0A1H7EEA4"/>
<protein>
    <submittedName>
        <fullName evidence="3">Xaa-Pro aminopeptidase</fullName>
    </submittedName>
</protein>
<dbReference type="InterPro" id="IPR000587">
    <property type="entry name" value="Creatinase_N"/>
</dbReference>
<dbReference type="Proteomes" id="UP000198866">
    <property type="component" value="Unassembled WGS sequence"/>
</dbReference>
<dbReference type="SUPFAM" id="SSF53092">
    <property type="entry name" value="Creatinase/prolidase N-terminal domain"/>
    <property type="match status" value="1"/>
</dbReference>
<keyword evidence="4" id="KW-1185">Reference proteome</keyword>
<keyword evidence="3" id="KW-0645">Protease</keyword>
<accession>A0A1H7EEA4</accession>
<dbReference type="Pfam" id="PF00557">
    <property type="entry name" value="Peptidase_M24"/>
    <property type="match status" value="1"/>
</dbReference>
<evidence type="ECO:0000313" key="3">
    <source>
        <dbReference type="EMBL" id="SEK12283.1"/>
    </source>
</evidence>
<feature type="domain" description="Peptidase M24" evidence="1">
    <location>
        <begin position="180"/>
        <end position="378"/>
    </location>
</feature>
<evidence type="ECO:0000313" key="4">
    <source>
        <dbReference type="Proteomes" id="UP000198866"/>
    </source>
</evidence>
<proteinExistence type="predicted"/>
<evidence type="ECO:0000259" key="2">
    <source>
        <dbReference type="Pfam" id="PF01321"/>
    </source>
</evidence>
<organism evidence="3 4">
    <name type="scientific">Paraburkholderia diazotrophica</name>
    <dbReference type="NCBI Taxonomy" id="667676"/>
    <lineage>
        <taxon>Bacteria</taxon>
        <taxon>Pseudomonadati</taxon>
        <taxon>Pseudomonadota</taxon>
        <taxon>Betaproteobacteria</taxon>
        <taxon>Burkholderiales</taxon>
        <taxon>Burkholderiaceae</taxon>
        <taxon>Paraburkholderia</taxon>
    </lineage>
</organism>
<dbReference type="STRING" id="667676.SAMN05192539_10573"/>
<dbReference type="SUPFAM" id="SSF55920">
    <property type="entry name" value="Creatinase/aminopeptidase"/>
    <property type="match status" value="1"/>
</dbReference>
<dbReference type="Gene3D" id="3.90.230.10">
    <property type="entry name" value="Creatinase/methionine aminopeptidase superfamily"/>
    <property type="match status" value="1"/>
</dbReference>